<dbReference type="EMBL" id="CP113440">
    <property type="protein sequence ID" value="WAK62837.1"/>
    <property type="molecule type" value="Genomic_DNA"/>
</dbReference>
<sequence>MASENPEKANFKISEIASKASISRQAIYQKHFKNFNEIILYIHNLIDKEICQVFNNYNPSSNIKPLDYIAENVLPAIWNERRWIRCLYTTNIDPNFEDFIVSTYTK</sequence>
<dbReference type="GeneID" id="93937040"/>
<dbReference type="Proteomes" id="UP001156410">
    <property type="component" value="Chromosome"/>
</dbReference>
<reference evidence="2" key="1">
    <citation type="submission" date="2022-11" db="EMBL/GenBank/DDBJ databases">
        <title>Streptococcus macedonicus and Acinetobacter baumannii: co-inhabitants of the cheese production environment.</title>
        <authorList>
            <person name="Johnson J."/>
        </authorList>
    </citation>
    <scope>NUCLEOTIDE SEQUENCE</scope>
    <source>
        <strain evidence="2">E37</strain>
    </source>
</reference>
<proteinExistence type="predicted"/>
<dbReference type="EMBL" id="JAPHJC010000069">
    <property type="protein sequence ID" value="MCW8678903.1"/>
    <property type="molecule type" value="Genomic_DNA"/>
</dbReference>
<keyword evidence="4" id="KW-1185">Reference proteome</keyword>
<protein>
    <submittedName>
        <fullName evidence="2">TetR/AcrR family transcriptional regulator</fullName>
    </submittedName>
</protein>
<reference evidence="2" key="2">
    <citation type="submission" date="2022-11" db="EMBL/GenBank/DDBJ databases">
        <authorList>
            <person name="Johnson J.D."/>
        </authorList>
    </citation>
    <scope>NUCLEOTIDE SEQUENCE</scope>
    <source>
        <strain evidence="1">E28</strain>
        <strain evidence="2">E37</strain>
    </source>
</reference>
<accession>A0AA47FB94</accession>
<reference evidence="1" key="3">
    <citation type="submission" date="2024-05" db="EMBL/GenBank/DDBJ databases">
        <title>Streptococcus macedonicus and Acinetobacter baumannii: co-inhabitants of the cheese production environment.</title>
        <authorList>
            <person name="Johnson J."/>
            <person name="Curtin C."/>
            <person name="Waite-Cusic J."/>
        </authorList>
    </citation>
    <scope>NUCLEOTIDE SEQUENCE</scope>
    <source>
        <strain evidence="1">E28</strain>
    </source>
</reference>
<name>A0AA47FB94_STRMC</name>
<gene>
    <name evidence="2" type="ORF">OQG81_09040</name>
    <name evidence="1" type="ORF">OQH01_10560</name>
</gene>
<dbReference type="Gene3D" id="1.10.357.10">
    <property type="entry name" value="Tetracycline Repressor, domain 2"/>
    <property type="match status" value="1"/>
</dbReference>
<dbReference type="RefSeq" id="WP_167317036.1">
    <property type="nucleotide sequence ID" value="NZ_CP113440.1"/>
</dbReference>
<evidence type="ECO:0000313" key="1">
    <source>
        <dbReference type="EMBL" id="MCW8678903.1"/>
    </source>
</evidence>
<evidence type="ECO:0000313" key="2">
    <source>
        <dbReference type="EMBL" id="WAK62837.1"/>
    </source>
</evidence>
<evidence type="ECO:0000313" key="3">
    <source>
        <dbReference type="Proteomes" id="UP001156410"/>
    </source>
</evidence>
<dbReference type="AlphaFoldDB" id="A0AA47FB94"/>
<evidence type="ECO:0000313" key="4">
    <source>
        <dbReference type="Proteomes" id="UP001209889"/>
    </source>
</evidence>
<dbReference type="Proteomes" id="UP001209889">
    <property type="component" value="Unassembled WGS sequence"/>
</dbReference>
<organism evidence="2 3">
    <name type="scientific">Streptococcus macedonicus</name>
    <name type="common">Streptococcus gallolyticus macedonicus</name>
    <dbReference type="NCBI Taxonomy" id="59310"/>
    <lineage>
        <taxon>Bacteria</taxon>
        <taxon>Bacillati</taxon>
        <taxon>Bacillota</taxon>
        <taxon>Bacilli</taxon>
        <taxon>Lactobacillales</taxon>
        <taxon>Streptococcaceae</taxon>
        <taxon>Streptococcus</taxon>
    </lineage>
</organism>